<organism evidence="2 3">
    <name type="scientific">Vibrio algarum</name>
    <dbReference type="NCBI Taxonomy" id="3020714"/>
    <lineage>
        <taxon>Bacteria</taxon>
        <taxon>Pseudomonadati</taxon>
        <taxon>Pseudomonadota</taxon>
        <taxon>Gammaproteobacteria</taxon>
        <taxon>Vibrionales</taxon>
        <taxon>Vibrionaceae</taxon>
        <taxon>Vibrio</taxon>
    </lineage>
</organism>
<dbReference type="CDD" id="cd12797">
    <property type="entry name" value="M23_peptidase"/>
    <property type="match status" value="1"/>
</dbReference>
<comment type="caution">
    <text evidence="2">The sequence shown here is derived from an EMBL/GenBank/DDBJ whole genome shotgun (WGS) entry which is preliminary data.</text>
</comment>
<keyword evidence="3" id="KW-1185">Reference proteome</keyword>
<dbReference type="InterPro" id="IPR011055">
    <property type="entry name" value="Dup_hybrid_motif"/>
</dbReference>
<dbReference type="SUPFAM" id="SSF51261">
    <property type="entry name" value="Duplicated hybrid motif"/>
    <property type="match status" value="1"/>
</dbReference>
<evidence type="ECO:0000313" key="3">
    <source>
        <dbReference type="Proteomes" id="UP001210678"/>
    </source>
</evidence>
<gene>
    <name evidence="2" type="ORF">PGX00_19205</name>
</gene>
<dbReference type="Proteomes" id="UP001210678">
    <property type="component" value="Unassembled WGS sequence"/>
</dbReference>
<dbReference type="PANTHER" id="PTHR21666:SF285">
    <property type="entry name" value="M23 FAMILY METALLOPEPTIDASE"/>
    <property type="match status" value="1"/>
</dbReference>
<protein>
    <submittedName>
        <fullName evidence="2">Peptidoglycan DD-metalloendopeptidase family protein</fullName>
    </submittedName>
</protein>
<accession>A0ABT4YWB7</accession>
<evidence type="ECO:0000259" key="1">
    <source>
        <dbReference type="Pfam" id="PF01551"/>
    </source>
</evidence>
<dbReference type="Gene3D" id="2.70.70.10">
    <property type="entry name" value="Glucose Permease (Domain IIA)"/>
    <property type="match status" value="1"/>
</dbReference>
<dbReference type="PANTHER" id="PTHR21666">
    <property type="entry name" value="PEPTIDASE-RELATED"/>
    <property type="match status" value="1"/>
</dbReference>
<sequence length="229" mass="26004">MAQQYFPIFGDTHPKENWVPIDLSEQNPKLHFIRTSEPDYLDKFVNSHFNESYTVAIGGYREKRATYRNAAHFSDLPASEVRDRHLGIDLWVAAGTHVYAPLEGIVHSFNYNDLPFDYGPTIILKHTIDNDEFYSLFGHLSLDSIEGLEIGQIISRGQEFARIGDRTVNGGWPPHLHIQVMRDMFGWKGDFYGATSEKDQAKLFANCPDPSFLLGLSKQNLKISQPAST</sequence>
<proteinExistence type="predicted"/>
<dbReference type="Pfam" id="PF01551">
    <property type="entry name" value="Peptidase_M23"/>
    <property type="match status" value="1"/>
</dbReference>
<dbReference type="EMBL" id="JAQLOI010000003">
    <property type="protein sequence ID" value="MDB1125670.1"/>
    <property type="molecule type" value="Genomic_DNA"/>
</dbReference>
<reference evidence="2 3" key="1">
    <citation type="submission" date="2023-01" db="EMBL/GenBank/DDBJ databases">
        <title>Vibrio sp. KJ40-1 sp.nov, isolated from marine algae.</title>
        <authorList>
            <person name="Butt M."/>
            <person name="Kim J.M.J."/>
            <person name="Jeon C.O.C."/>
        </authorList>
    </citation>
    <scope>NUCLEOTIDE SEQUENCE [LARGE SCALE GENOMIC DNA]</scope>
    <source>
        <strain evidence="2 3">KJ40-1</strain>
    </source>
</reference>
<dbReference type="InterPro" id="IPR016047">
    <property type="entry name" value="M23ase_b-sheet_dom"/>
</dbReference>
<dbReference type="InterPro" id="IPR050570">
    <property type="entry name" value="Cell_wall_metabolism_enzyme"/>
</dbReference>
<evidence type="ECO:0000313" key="2">
    <source>
        <dbReference type="EMBL" id="MDB1125670.1"/>
    </source>
</evidence>
<dbReference type="RefSeq" id="WP_272139580.1">
    <property type="nucleotide sequence ID" value="NZ_JAQLOI010000003.1"/>
</dbReference>
<feature type="domain" description="M23ase beta-sheet core" evidence="1">
    <location>
        <begin position="84"/>
        <end position="182"/>
    </location>
</feature>
<name>A0ABT4YWB7_9VIBR</name>